<keyword evidence="2" id="KW-1185">Reference proteome</keyword>
<reference evidence="1 2" key="1">
    <citation type="journal article" date="2023" name="Int. J. Mol. Sci.">
        <title>De Novo Assembly and Annotation of 11 Diverse Shrub Willow (Salix) Genomes Reveals Novel Gene Organization in Sex-Linked Regions.</title>
        <authorList>
            <person name="Hyden B."/>
            <person name="Feng K."/>
            <person name="Yates T.B."/>
            <person name="Jawdy S."/>
            <person name="Cereghino C."/>
            <person name="Smart L.B."/>
            <person name="Muchero W."/>
        </authorList>
    </citation>
    <scope>NUCLEOTIDE SEQUENCE [LARGE SCALE GENOMIC DNA]</scope>
    <source>
        <tissue evidence="1">Shoot tip</tissue>
    </source>
</reference>
<accession>A0AAD6KTM9</accession>
<gene>
    <name evidence="1" type="ORF">OIU84_020893</name>
</gene>
<comment type="caution">
    <text evidence="1">The sequence shown here is derived from an EMBL/GenBank/DDBJ whole genome shotgun (WGS) entry which is preliminary data.</text>
</comment>
<dbReference type="AlphaFoldDB" id="A0AAD6KTM9"/>
<evidence type="ECO:0000313" key="1">
    <source>
        <dbReference type="EMBL" id="KAJ6429353.1"/>
    </source>
</evidence>
<dbReference type="Proteomes" id="UP001162972">
    <property type="component" value="Chromosome 8"/>
</dbReference>
<evidence type="ECO:0000313" key="2">
    <source>
        <dbReference type="Proteomes" id="UP001162972"/>
    </source>
</evidence>
<organism evidence="1 2">
    <name type="scientific">Salix udensis</name>
    <dbReference type="NCBI Taxonomy" id="889485"/>
    <lineage>
        <taxon>Eukaryota</taxon>
        <taxon>Viridiplantae</taxon>
        <taxon>Streptophyta</taxon>
        <taxon>Embryophyta</taxon>
        <taxon>Tracheophyta</taxon>
        <taxon>Spermatophyta</taxon>
        <taxon>Magnoliopsida</taxon>
        <taxon>eudicotyledons</taxon>
        <taxon>Gunneridae</taxon>
        <taxon>Pentapetalae</taxon>
        <taxon>rosids</taxon>
        <taxon>fabids</taxon>
        <taxon>Malpighiales</taxon>
        <taxon>Salicaceae</taxon>
        <taxon>Saliceae</taxon>
        <taxon>Salix</taxon>
    </lineage>
</organism>
<protein>
    <submittedName>
        <fullName evidence="1">Uncharacterized protein</fullName>
    </submittedName>
</protein>
<dbReference type="EMBL" id="JAPFFJ010000004">
    <property type="protein sequence ID" value="KAJ6429353.1"/>
    <property type="molecule type" value="Genomic_DNA"/>
</dbReference>
<sequence length="65" mass="7644">MALHVPAQISSMMREAKMFNERLGRRWWRKFVAALVRSMESSPMHESPAKQIYFHFRIAFGQSSS</sequence>
<proteinExistence type="predicted"/>
<name>A0AAD6KTM9_9ROSI</name>